<dbReference type="Gene3D" id="3.30.559.30">
    <property type="entry name" value="Nonribosomal peptide synthetase, condensation domain"/>
    <property type="match status" value="3"/>
</dbReference>
<dbReference type="PROSITE" id="PS00012">
    <property type="entry name" value="PHOSPHOPANTETHEINE"/>
    <property type="match status" value="2"/>
</dbReference>
<dbReference type="Pfam" id="PF00668">
    <property type="entry name" value="Condensation"/>
    <property type="match status" value="3"/>
</dbReference>
<accession>W7JCB5</accession>
<dbReference type="InterPro" id="IPR036736">
    <property type="entry name" value="ACP-like_sf"/>
</dbReference>
<keyword evidence="7" id="KW-1185">Reference proteome</keyword>
<dbReference type="FunFam" id="1.10.1200.10:FF:000016">
    <property type="entry name" value="Non-ribosomal peptide synthase"/>
    <property type="match status" value="1"/>
</dbReference>
<dbReference type="Gene3D" id="3.30.300.30">
    <property type="match status" value="3"/>
</dbReference>
<reference evidence="6 7" key="1">
    <citation type="journal article" date="2014" name="Genome Announc.">
        <title>Draft Genome Sequence of the Antitrypanosomally Active Sponge-Associated Bacterium Actinokineospora sp. Strain EG49.</title>
        <authorList>
            <person name="Harjes J."/>
            <person name="Ryu T."/>
            <person name="Abdelmohsen U.R."/>
            <person name="Moitinho-Silva L."/>
            <person name="Horn H."/>
            <person name="Ravasi T."/>
            <person name="Hentschel U."/>
        </authorList>
    </citation>
    <scope>NUCLEOTIDE SEQUENCE [LARGE SCALE GENOMIC DNA]</scope>
    <source>
        <strain evidence="6 7">EG49</strain>
    </source>
</reference>
<keyword evidence="3" id="KW-0597">Phosphoprotein</keyword>
<feature type="domain" description="Carrier" evidence="5">
    <location>
        <begin position="985"/>
        <end position="1060"/>
    </location>
</feature>
<dbReference type="PANTHER" id="PTHR45527">
    <property type="entry name" value="NONRIBOSOMAL PEPTIDE SYNTHETASE"/>
    <property type="match status" value="1"/>
</dbReference>
<dbReference type="SUPFAM" id="SSF47336">
    <property type="entry name" value="ACP-like"/>
    <property type="match status" value="4"/>
</dbReference>
<evidence type="ECO:0000313" key="7">
    <source>
        <dbReference type="Proteomes" id="UP000019277"/>
    </source>
</evidence>
<dbReference type="GO" id="GO:0044550">
    <property type="term" value="P:secondary metabolite biosynthetic process"/>
    <property type="evidence" value="ECO:0007669"/>
    <property type="project" value="TreeGrafter"/>
</dbReference>
<dbReference type="InterPro" id="IPR045851">
    <property type="entry name" value="AMP-bd_C_sf"/>
</dbReference>
<dbReference type="InterPro" id="IPR009081">
    <property type="entry name" value="PP-bd_ACP"/>
</dbReference>
<dbReference type="InterPro" id="IPR020806">
    <property type="entry name" value="PKS_PP-bd"/>
</dbReference>
<dbReference type="PANTHER" id="PTHR45527:SF1">
    <property type="entry name" value="FATTY ACID SYNTHASE"/>
    <property type="match status" value="1"/>
</dbReference>
<dbReference type="STRING" id="909613.UO65_0971"/>
<dbReference type="InterPro" id="IPR023213">
    <property type="entry name" value="CAT-like_dom_sf"/>
</dbReference>
<dbReference type="EC" id="2.7.7.-" evidence="6"/>
<feature type="region of interest" description="Disordered" evidence="4">
    <location>
        <begin position="3062"/>
        <end position="3106"/>
    </location>
</feature>
<dbReference type="Pfam" id="PF00550">
    <property type="entry name" value="PP-binding"/>
    <property type="match status" value="4"/>
</dbReference>
<dbReference type="PROSITE" id="PS00455">
    <property type="entry name" value="AMP_BINDING"/>
    <property type="match status" value="3"/>
</dbReference>
<dbReference type="InterPro" id="IPR000873">
    <property type="entry name" value="AMP-dep_synth/lig_dom"/>
</dbReference>
<dbReference type="Proteomes" id="UP000019277">
    <property type="component" value="Unassembled WGS sequence"/>
</dbReference>
<feature type="domain" description="Carrier" evidence="5">
    <location>
        <begin position="2991"/>
        <end position="3065"/>
    </location>
</feature>
<dbReference type="PROSITE" id="PS50075">
    <property type="entry name" value="CARRIER"/>
    <property type="match status" value="3"/>
</dbReference>
<evidence type="ECO:0000256" key="2">
    <source>
        <dbReference type="ARBA" id="ARBA00022450"/>
    </source>
</evidence>
<dbReference type="eggNOG" id="COG1020">
    <property type="taxonomic scope" value="Bacteria"/>
</dbReference>
<dbReference type="GO" id="GO:0008610">
    <property type="term" value="P:lipid biosynthetic process"/>
    <property type="evidence" value="ECO:0007669"/>
    <property type="project" value="UniProtKB-ARBA"/>
</dbReference>
<dbReference type="SUPFAM" id="SSF56801">
    <property type="entry name" value="Acetyl-CoA synthetase-like"/>
    <property type="match status" value="3"/>
</dbReference>
<dbReference type="CDD" id="cd19531">
    <property type="entry name" value="LCL_NRPS-like"/>
    <property type="match status" value="3"/>
</dbReference>
<evidence type="ECO:0000313" key="6">
    <source>
        <dbReference type="EMBL" id="EWC63674.1"/>
    </source>
</evidence>
<gene>
    <name evidence="6" type="ORF">UO65_0971</name>
</gene>
<dbReference type="OrthoDB" id="2378856at2"/>
<dbReference type="InterPro" id="IPR006162">
    <property type="entry name" value="Ppantetheine_attach_site"/>
</dbReference>
<evidence type="ECO:0000256" key="4">
    <source>
        <dbReference type="SAM" id="MobiDB-lite"/>
    </source>
</evidence>
<dbReference type="InterPro" id="IPR042099">
    <property type="entry name" value="ANL_N_sf"/>
</dbReference>
<dbReference type="Pfam" id="PF00501">
    <property type="entry name" value="AMP-binding"/>
    <property type="match status" value="3"/>
</dbReference>
<dbReference type="Gene3D" id="3.30.559.10">
    <property type="entry name" value="Chloramphenicol acetyltransferase-like domain"/>
    <property type="match status" value="3"/>
</dbReference>
<dbReference type="GO" id="GO:0031177">
    <property type="term" value="F:phosphopantetheine binding"/>
    <property type="evidence" value="ECO:0007669"/>
    <property type="project" value="InterPro"/>
</dbReference>
<dbReference type="RefSeq" id="WP_035279105.1">
    <property type="nucleotide sequence ID" value="NZ_AYXG01000039.1"/>
</dbReference>
<dbReference type="SUPFAM" id="SSF52777">
    <property type="entry name" value="CoA-dependent acyltransferases"/>
    <property type="match status" value="6"/>
</dbReference>
<proteinExistence type="predicted"/>
<dbReference type="CDD" id="cd05930">
    <property type="entry name" value="A_NRPS"/>
    <property type="match status" value="3"/>
</dbReference>
<organism evidence="6 7">
    <name type="scientific">Actinokineospora spheciospongiae</name>
    <dbReference type="NCBI Taxonomy" id="909613"/>
    <lineage>
        <taxon>Bacteria</taxon>
        <taxon>Bacillati</taxon>
        <taxon>Actinomycetota</taxon>
        <taxon>Actinomycetes</taxon>
        <taxon>Pseudonocardiales</taxon>
        <taxon>Pseudonocardiaceae</taxon>
        <taxon>Actinokineospora</taxon>
    </lineage>
</organism>
<dbReference type="InterPro" id="IPR025110">
    <property type="entry name" value="AMP-bd_C"/>
</dbReference>
<dbReference type="FunFam" id="3.40.50.980:FF:000001">
    <property type="entry name" value="Non-ribosomal peptide synthetase"/>
    <property type="match status" value="1"/>
</dbReference>
<evidence type="ECO:0000259" key="5">
    <source>
        <dbReference type="PROSITE" id="PS50075"/>
    </source>
</evidence>
<protein>
    <submittedName>
        <fullName evidence="6">Siderophore biosynthesis non-ribosomal peptide synthetase module</fullName>
        <ecNumber evidence="6">2.7.7.-</ecNumber>
    </submittedName>
</protein>
<evidence type="ECO:0000256" key="3">
    <source>
        <dbReference type="ARBA" id="ARBA00022553"/>
    </source>
</evidence>
<dbReference type="GO" id="GO:0043041">
    <property type="term" value="P:amino acid activation for nonribosomal peptide biosynthetic process"/>
    <property type="evidence" value="ECO:0007669"/>
    <property type="project" value="TreeGrafter"/>
</dbReference>
<dbReference type="SMART" id="SM00823">
    <property type="entry name" value="PKS_PP"/>
    <property type="match status" value="4"/>
</dbReference>
<dbReference type="GO" id="GO:0005737">
    <property type="term" value="C:cytoplasm"/>
    <property type="evidence" value="ECO:0007669"/>
    <property type="project" value="TreeGrafter"/>
</dbReference>
<dbReference type="Pfam" id="PF13193">
    <property type="entry name" value="AMP-binding_C"/>
    <property type="match status" value="2"/>
</dbReference>
<dbReference type="NCBIfam" id="TIGR01733">
    <property type="entry name" value="AA-adenyl-dom"/>
    <property type="match status" value="3"/>
</dbReference>
<comment type="cofactor">
    <cofactor evidence="1">
        <name>pantetheine 4'-phosphate</name>
        <dbReference type="ChEBI" id="CHEBI:47942"/>
    </cofactor>
</comment>
<keyword evidence="6" id="KW-0808">Transferase</keyword>
<feature type="domain" description="Carrier" evidence="5">
    <location>
        <begin position="1"/>
        <end position="75"/>
    </location>
</feature>
<dbReference type="Gene3D" id="2.30.38.10">
    <property type="entry name" value="Luciferase, Domain 3"/>
    <property type="match status" value="1"/>
</dbReference>
<evidence type="ECO:0000256" key="1">
    <source>
        <dbReference type="ARBA" id="ARBA00001957"/>
    </source>
</evidence>
<name>W7JCB5_9PSEU</name>
<dbReference type="Gene3D" id="1.10.1200.10">
    <property type="entry name" value="ACP-like"/>
    <property type="match status" value="4"/>
</dbReference>
<comment type="caution">
    <text evidence="6">The sequence shown here is derived from an EMBL/GenBank/DDBJ whole genome shotgun (WGS) entry which is preliminary data.</text>
</comment>
<dbReference type="InterPro" id="IPR020845">
    <property type="entry name" value="AMP-binding_CS"/>
</dbReference>
<keyword evidence="2" id="KW-0596">Phosphopantetheine</keyword>
<dbReference type="InterPro" id="IPR001242">
    <property type="entry name" value="Condensation_dom"/>
</dbReference>
<dbReference type="EMBL" id="AYXG01000039">
    <property type="protein sequence ID" value="EWC63674.1"/>
    <property type="molecule type" value="Genomic_DNA"/>
</dbReference>
<keyword evidence="6" id="KW-0548">Nucleotidyltransferase</keyword>
<dbReference type="NCBIfam" id="NF003417">
    <property type="entry name" value="PRK04813.1"/>
    <property type="match status" value="3"/>
</dbReference>
<dbReference type="Gene3D" id="3.40.50.980">
    <property type="match status" value="2"/>
</dbReference>
<dbReference type="PATRIC" id="fig|909613.9.peg.985"/>
<dbReference type="GO" id="GO:0072330">
    <property type="term" value="P:monocarboxylic acid biosynthetic process"/>
    <property type="evidence" value="ECO:0007669"/>
    <property type="project" value="UniProtKB-ARBA"/>
</dbReference>
<sequence>MSALETLTAIAARLLECDPAGLDPDTAPLELGFDSLLAIGLAHEAETALGVVLPVGDILAGRTLRELAESATGGSRAAVTAGERPDRLPLSAAQRRMWVLDQLDPGAYVLVGAIRLPREPDAADLAARLTRVAERHEVLRTVFPSDADGPHQHVLPAGWVEVATLPEGADAVAALTADPFDLARGPLVRAAVVGRDLVLAAHHIVCDGWSLDVVLDELTAEDPAPPPVQYADYSLWHHRVLDSGERERQLAHWRERFAEVPAPLELPVDHARTTADGAGAVHEHVVPAEVRAALAGVAREHGVTTFVVLHAAYATFLSRITGQTDVVVATPVANRPDPALDRLVGFFVNTLALRTDLGDAPTFGVLLRRCRDTLLDAQRNQDLPFDELVDALVPTRAPGAAPLAQTMLTVRRRIDRAGATARELHTGTAKFDLSLDVEDTGVEFALRWEYRTALFDEATIAGFAGWFTVLLQGIADRPGWPVDHLPLLTAAEITARADLGEGLPVTKAPSALSRFARATRRFADRTALRAGADTVTYAELSARVHALADRLVALGAGPEALVGLHAGRGIDTVVGLWAVLHTGAGYLPLDPTHPPRRLEQIVAAADPVVVLAEPDLPELPARTIPLTEKSDVDADVQRTAPLPENLAYVLYTSGSTGVPKGVAVTHANLANLLVAMDELLAGHDQQTWLALTSTAFDISVVELIWTLTTGATVVFPDDSPVTDQLDGITHLQTTPSYATKLLTRDVSALAGLDTLLLGGEAISPALRELLHQLPHTRHINGYGPTEATVYATTAPIDTTAATTPIGLPVPGVTARPLDRALAITPTTGELCLGGAGVARGYLGNPRLTAARFTPDPHGEPGARVYRTGDLAHAEPDGVLHFHGRADQQTKVNGYRVELGDITAALTAHPAVRAAHTALTPGPEITSYLVGDADETDLRAHLRGLLPTWMHPAHLVALPELPLTVNGKLDTARLPLPDRAARVHRAPEGATEQVLASIWAELLGTAEPGRDDDFFASGGQSLLAAQLAARVRAALGRKLSVRAVFEHPTIADLAAHLDTCPRGDTASLPLPRPARLPLSAAQRRIWVQAQLSTKDAYVIAGAVRITGEVDPAELGARLDALVARHEALRTVFPHDADGPHQVVHPAGPVPLPVITAGERRELINRPFDLGTGPLLRAALVPADSGVELLVAVHHIVCDGWSLGVLLAELTGSTAEPLPLQYADYTLAEADHDHAAHLAHWRSRLADLPDALRLPTDHPRPVGSDGRGANHHQVLDADLTERLRAFAAERGATLFMVVAAAYAALLGRLSRSTDVLIGTPVSHRPDPALEPLVGLFLNTVALRLDLSDDPTAAGLVARARDAVLGAHEHQDVPFEHVVRELGAVAEPDVHPVFQTMLSVRPELPGVVTADGVEYRASAVDTGTAKFDLSVEVVGIDGPAPGLRWEYRTELFTPATVAGFAGHLRTLLAAIADAPATPVSALPVLTGVQRAAAVGHRAPAGTTGVLTRWRAALARHGDRTALVQGDRTLTYTELADRAHALAARLRAEGAGPESLVGLHSVRGVDTVVGLWATLLTGAAYLPLDPTHPPARLRRITDDANPVAVLTEPAAGPAPTTGVPVLDLNSDHLADQPAATDPGVDPHPESLAYVLYTSGSTGVPKGVAVTHANLANLLHAMDDLLGTPEPQTWLALTSPAFDISVVELVWTLTTGATVVLPDAGDESAALPGVTHLQTTPSYATRLLTRDTAALSGLTTLMLGGEAISPALRELLHQLPHTRHINGYGPTEATVYATTAPIDTTATTTPIGTAVPGTGAVVLEPSLLPAPDHVIGRLHLSGAGVSRGYLGNPRLTAQRFRPDPYGEPGARVYDTGDLAHRDPGGVLHFHGRADQQTKVNGYRVELGEVTAVLVRHPAVRSAHTTLGPDGDIVSYVVWAGEPAADALAAHLGEQLPAWMRPAHLLPLDELPLTVNGKLDTRRLPAPTTAPAPPTPPRTAAEHLVAALFAELLGVPVDSTADDFFRRGGHSLLATRLAARLGLPLRAVFDHPTVGALAAHLNTTGTAPTPARRPRPDRLPLSPAQRRLWFLEQLAPGAYAVPVSVRISPRIDHARLAAALDGLVARHEALRTTFPHDADGPVQHIAEPAPTPLPVLDAERVAAWRDAPFDLAEGPLVRAAVVEHADSTELLLVLHHSTCDGWSLDLLLDELVATLDGTPPTDEPAQCADHTLWQADLLAGGERDRQLGYWRTRLADPPAALLLPTDRPRPDGPTVHGAQHTHALPTEVATGLRDLAAAHGTTVFAALYAAYTVLLTRLSGQSDVVVGTPVANRTGTELASVVGFLANTLALRTPVEPSTPFAALLDRCHRTLVEAQEHQDLPFEEIVDELRLPRDHTRNPLFQAMLTLRHERGGRTAAGHAITTVGEDTGTAKADLTLAVHQDPAGGLELRWEYPTELFDAATAARFAECFTVLTAAAVSAPETAVDALPLLSPEARDRAIASGTTDATPDAHVLVLDGFAARVAETPDAVALRDDSGALTYGELDRRSRDLAAHLRGLGVGPDTLVGLHAHRGTGLVVGIVAILRAGGAYLPLDPAYPPARVRAIVSDARPPVVLFDAPLPELAGVTAVPLDLPLPTADDPVTVHPGNLAYVIYTSGSTGTPKGVAVTHANLASSTAARSGVYDGPVRGFVLVSSPAFDTSVASIFWSLTAGAELHLPADGAQLDLDHLESLLRKPSASHLVCLPSLWRLLLARFEGDPGALRVVAVAGEPVDPALVDLHHRTCPDVALFNEYGPTENTVWSTAARLSPGTAVSIGAPIPGSGAHVLDARLEPCPDGVVGEVWLTGSGLARGYLRNARLTANRFRPDPHGAPGTRAYRTGDLAHRAADGRLSFRGRVDAQVKIRGYRVEPDEVTATLLRHPAVSAAHTVVRQGPGGPELVAYTVADTTPAELRAHLAGHLPDWLRPAHLVALPALPLTPNGKVDAQALPAPTPESVAGAAPTTPAEERVSEVLRQLLGTGGIGVDHSFFELGAHSLLLVQACELLRPMRADLRVVDLFRYPTVRTLAAYLSGGPQRTDSPAVDPGSGRARLTRRRARAARVPDRTEPMTEPMEAP</sequence>
<dbReference type="InterPro" id="IPR010071">
    <property type="entry name" value="AA_adenyl_dom"/>
</dbReference>
<dbReference type="GO" id="GO:0016779">
    <property type="term" value="F:nucleotidyltransferase activity"/>
    <property type="evidence" value="ECO:0007669"/>
    <property type="project" value="UniProtKB-KW"/>
</dbReference>
<dbReference type="Gene3D" id="3.40.50.12780">
    <property type="entry name" value="N-terminal domain of ligase-like"/>
    <property type="match status" value="2"/>
</dbReference>